<dbReference type="Pfam" id="PF22725">
    <property type="entry name" value="GFO_IDH_MocA_C3"/>
    <property type="match status" value="1"/>
</dbReference>
<dbReference type="InterPro" id="IPR000683">
    <property type="entry name" value="Gfo/Idh/MocA-like_OxRdtase_N"/>
</dbReference>
<organism evidence="5 6">
    <name type="scientific">Iamia majanohamensis</name>
    <dbReference type="NCBI Taxonomy" id="467976"/>
    <lineage>
        <taxon>Bacteria</taxon>
        <taxon>Bacillati</taxon>
        <taxon>Actinomycetota</taxon>
        <taxon>Acidimicrobiia</taxon>
        <taxon>Acidimicrobiales</taxon>
        <taxon>Iamiaceae</taxon>
        <taxon>Iamia</taxon>
    </lineage>
</organism>
<sequence>MTDRIRWGIAATGGIAASFAEGLAQTPDAELVAVASRSQERADAFGDRFAVPRRHSSYAALADDDGVDVVYVASPQSRHVDDVLLFLDAGRAVLCEKPFALDRAQATRMVEAARARDVFLMEAMWSRFLPAYVRLRELLAEGRIGEPRLVEADFGFRLPDEATGHRLLDPDLGGGGLLDLGVYPVQLCSLVLGVPDRVGAVGHVGPSGVDEQVAAVLGHPGGAVGVVKAAVRTPMASTARIAGTEGVVELPAMMHCPGALRVVSASGIEDLDLPIEGQGLRYQVPEVHRCLREGRRESDVMALDETLSTMGTLDRIRTEVGIHLPGSDLV</sequence>
<dbReference type="Gene3D" id="3.40.50.720">
    <property type="entry name" value="NAD(P)-binding Rossmann-like Domain"/>
    <property type="match status" value="1"/>
</dbReference>
<dbReference type="EMBL" id="CP116942">
    <property type="protein sequence ID" value="WCO66028.1"/>
    <property type="molecule type" value="Genomic_DNA"/>
</dbReference>
<dbReference type="SUPFAM" id="SSF51735">
    <property type="entry name" value="NAD(P)-binding Rossmann-fold domains"/>
    <property type="match status" value="1"/>
</dbReference>
<evidence type="ECO:0000256" key="1">
    <source>
        <dbReference type="ARBA" id="ARBA00010928"/>
    </source>
</evidence>
<dbReference type="Gene3D" id="3.30.360.10">
    <property type="entry name" value="Dihydrodipicolinate Reductase, domain 2"/>
    <property type="match status" value="1"/>
</dbReference>
<accession>A0AAE9Y7T7</accession>
<evidence type="ECO:0000313" key="6">
    <source>
        <dbReference type="Proteomes" id="UP001216390"/>
    </source>
</evidence>
<evidence type="ECO:0000313" key="5">
    <source>
        <dbReference type="EMBL" id="WCO66028.1"/>
    </source>
</evidence>
<dbReference type="Pfam" id="PF01408">
    <property type="entry name" value="GFO_IDH_MocA"/>
    <property type="match status" value="1"/>
</dbReference>
<evidence type="ECO:0000256" key="2">
    <source>
        <dbReference type="ARBA" id="ARBA00023002"/>
    </source>
</evidence>
<name>A0AAE9Y7T7_9ACTN</name>
<dbReference type="InterPro" id="IPR050984">
    <property type="entry name" value="Gfo/Idh/MocA_domain"/>
</dbReference>
<dbReference type="RefSeq" id="WP_272735554.1">
    <property type="nucleotide sequence ID" value="NZ_CP116942.1"/>
</dbReference>
<feature type="domain" description="GFO/IDH/MocA-like oxidoreductase" evidence="4">
    <location>
        <begin position="132"/>
        <end position="248"/>
    </location>
</feature>
<dbReference type="AlphaFoldDB" id="A0AAE9Y7T7"/>
<gene>
    <name evidence="5" type="ORF">PO878_16125</name>
</gene>
<dbReference type="GO" id="GO:0016491">
    <property type="term" value="F:oxidoreductase activity"/>
    <property type="evidence" value="ECO:0007669"/>
    <property type="project" value="UniProtKB-KW"/>
</dbReference>
<protein>
    <submittedName>
        <fullName evidence="5">Gfo/Idh/MocA family oxidoreductase</fullName>
    </submittedName>
</protein>
<keyword evidence="6" id="KW-1185">Reference proteome</keyword>
<dbReference type="Proteomes" id="UP001216390">
    <property type="component" value="Chromosome"/>
</dbReference>
<comment type="similarity">
    <text evidence="1">Belongs to the Gfo/Idh/MocA family.</text>
</comment>
<dbReference type="GO" id="GO:0000166">
    <property type="term" value="F:nucleotide binding"/>
    <property type="evidence" value="ECO:0007669"/>
    <property type="project" value="InterPro"/>
</dbReference>
<dbReference type="PANTHER" id="PTHR22604">
    <property type="entry name" value="OXIDOREDUCTASES"/>
    <property type="match status" value="1"/>
</dbReference>
<keyword evidence="2" id="KW-0560">Oxidoreductase</keyword>
<feature type="domain" description="Gfo/Idh/MocA-like oxidoreductase N-terminal" evidence="3">
    <location>
        <begin position="5"/>
        <end position="121"/>
    </location>
</feature>
<dbReference type="InterPro" id="IPR036291">
    <property type="entry name" value="NAD(P)-bd_dom_sf"/>
</dbReference>
<proteinExistence type="inferred from homology"/>
<dbReference type="KEGG" id="ima:PO878_16125"/>
<evidence type="ECO:0000259" key="4">
    <source>
        <dbReference type="Pfam" id="PF22725"/>
    </source>
</evidence>
<dbReference type="SUPFAM" id="SSF55347">
    <property type="entry name" value="Glyceraldehyde-3-phosphate dehydrogenase-like, C-terminal domain"/>
    <property type="match status" value="1"/>
</dbReference>
<dbReference type="InterPro" id="IPR055170">
    <property type="entry name" value="GFO_IDH_MocA-like_dom"/>
</dbReference>
<reference evidence="5" key="1">
    <citation type="submission" date="2023-01" db="EMBL/GenBank/DDBJ databases">
        <title>The diversity of Class Acidimicrobiia in South China Sea sediment environments and the proposal of Iamia marina sp. nov., a novel species of the genus Iamia.</title>
        <authorList>
            <person name="He Y."/>
            <person name="Tian X."/>
        </authorList>
    </citation>
    <scope>NUCLEOTIDE SEQUENCE</scope>
    <source>
        <strain evidence="5">DSM 19957</strain>
    </source>
</reference>
<dbReference type="PANTHER" id="PTHR22604:SF105">
    <property type="entry name" value="TRANS-1,2-DIHYDROBENZENE-1,2-DIOL DEHYDROGENASE"/>
    <property type="match status" value="1"/>
</dbReference>
<evidence type="ECO:0000259" key="3">
    <source>
        <dbReference type="Pfam" id="PF01408"/>
    </source>
</evidence>